<feature type="compositionally biased region" description="Acidic residues" evidence="1">
    <location>
        <begin position="1078"/>
        <end position="1091"/>
    </location>
</feature>
<dbReference type="InterPro" id="IPR001584">
    <property type="entry name" value="Integrase_cat-core"/>
</dbReference>
<reference evidence="3" key="1">
    <citation type="journal article" date="2019" name="Sci. Rep.">
        <title>Draft genome of Tanacetum cinerariifolium, the natural source of mosquito coil.</title>
        <authorList>
            <person name="Yamashiro T."/>
            <person name="Shiraishi A."/>
            <person name="Satake H."/>
            <person name="Nakayama K."/>
        </authorList>
    </citation>
    <scope>NUCLEOTIDE SEQUENCE</scope>
</reference>
<dbReference type="SUPFAM" id="SSF53098">
    <property type="entry name" value="Ribonuclease H-like"/>
    <property type="match status" value="1"/>
</dbReference>
<dbReference type="Gene3D" id="3.30.420.10">
    <property type="entry name" value="Ribonuclease H-like superfamily/Ribonuclease H"/>
    <property type="match status" value="1"/>
</dbReference>
<feature type="domain" description="Integrase catalytic" evidence="2">
    <location>
        <begin position="291"/>
        <end position="488"/>
    </location>
</feature>
<evidence type="ECO:0000256" key="1">
    <source>
        <dbReference type="SAM" id="MobiDB-lite"/>
    </source>
</evidence>
<feature type="compositionally biased region" description="Polar residues" evidence="1">
    <location>
        <begin position="393"/>
        <end position="404"/>
    </location>
</feature>
<feature type="compositionally biased region" description="Polar residues" evidence="1">
    <location>
        <begin position="417"/>
        <end position="429"/>
    </location>
</feature>
<feature type="compositionally biased region" description="Acidic residues" evidence="1">
    <location>
        <begin position="1103"/>
        <end position="1120"/>
    </location>
</feature>
<feature type="region of interest" description="Disordered" evidence="1">
    <location>
        <begin position="393"/>
        <end position="433"/>
    </location>
</feature>
<dbReference type="GO" id="GO:0003676">
    <property type="term" value="F:nucleic acid binding"/>
    <property type="evidence" value="ECO:0007669"/>
    <property type="project" value="InterPro"/>
</dbReference>
<protein>
    <submittedName>
        <fullName evidence="3">Uncharacterized mitochondrial protein AtMg00810-like</fullName>
    </submittedName>
</protein>
<dbReference type="PANTHER" id="PTHR42648">
    <property type="entry name" value="TRANSPOSASE, PUTATIVE-RELATED"/>
    <property type="match status" value="1"/>
</dbReference>
<dbReference type="PROSITE" id="PS50994">
    <property type="entry name" value="INTEGRASE"/>
    <property type="match status" value="1"/>
</dbReference>
<name>A0A6L2JS07_TANCI</name>
<accession>A0A6L2JS07</accession>
<dbReference type="PANTHER" id="PTHR42648:SF32">
    <property type="entry name" value="RIBONUCLEASE H-LIKE DOMAIN, GAG-PRE-INTEGRASE DOMAIN PROTEIN-RELATED"/>
    <property type="match status" value="1"/>
</dbReference>
<evidence type="ECO:0000313" key="3">
    <source>
        <dbReference type="EMBL" id="GEU39796.1"/>
    </source>
</evidence>
<proteinExistence type="predicted"/>
<evidence type="ECO:0000259" key="2">
    <source>
        <dbReference type="PROSITE" id="PS50994"/>
    </source>
</evidence>
<dbReference type="InterPro" id="IPR012337">
    <property type="entry name" value="RNaseH-like_sf"/>
</dbReference>
<feature type="compositionally biased region" description="Basic and acidic residues" evidence="1">
    <location>
        <begin position="1018"/>
        <end position="1027"/>
    </location>
</feature>
<feature type="region of interest" description="Disordered" evidence="1">
    <location>
        <begin position="949"/>
        <end position="972"/>
    </location>
</feature>
<feature type="region of interest" description="Disordered" evidence="1">
    <location>
        <begin position="1348"/>
        <end position="1414"/>
    </location>
</feature>
<dbReference type="GO" id="GO:0015074">
    <property type="term" value="P:DNA integration"/>
    <property type="evidence" value="ECO:0007669"/>
    <property type="project" value="InterPro"/>
</dbReference>
<gene>
    <name evidence="3" type="ORF">Tci_011774</name>
</gene>
<dbReference type="InterPro" id="IPR036397">
    <property type="entry name" value="RNaseH_sf"/>
</dbReference>
<feature type="compositionally biased region" description="Low complexity" evidence="1">
    <location>
        <begin position="1389"/>
        <end position="1399"/>
    </location>
</feature>
<feature type="region of interest" description="Disordered" evidence="1">
    <location>
        <begin position="1002"/>
        <end position="1127"/>
    </location>
</feature>
<dbReference type="EMBL" id="BKCJ010001218">
    <property type="protein sequence ID" value="GEU39796.1"/>
    <property type="molecule type" value="Genomic_DNA"/>
</dbReference>
<sequence length="1414" mass="161358">MATNPNDVRLTILMALQKARDEEVCLEEQTLSLMHQFADRFTNHRQEINRLMTLPDHPLIEYGRYTLGCMTGVDMRKASYLKMVRDELLRSMEEKRELMKNNKEIMELYMMNRQHGRMILEFVVNGLLIWPTIEENRVTRLRKYSELFTTDAIQADCDVKATNIILQGLPPEVYALERECKLYDEFDKFTYKKGETLHDFYLIFSLLLNDMNIYNVKLEQFQSQQYSTNPSSTPLSITYPSNDYQSSIHHNVYFPPISIPQLKYPLAVNLQPQQAEFPQLDYGLIVAVFKQGDDPIDAISHMMSFLSANDLDAYDSDCDELNTAKVALMANFSHYGSDFPAEVYNGDNIDNNMINQSVQAMPSFEQSSVVNHSEPEITIDSNIILYSQVKPSTSASRSQPSGNTNKDKIQRPVGISHETSIARSPQQNGVIERHNRTPIEAACTMLIYAEAPLFLWAEAVATACYTQNHSIIRLRQDKTPYEFLHDKLHDLSFFYVFGALCYMTNDIENLGKLQPKADIGIFIGYAPTKKHFKFTTDVPDESSKQFIFDLPAPEVIAPIAEVVALEPAASTGLPSLTVVDQDAPSPIESKTYKDALSQACWIEAMQEELNDFESLEVWELVPCLDKVTVITLKWIYKSKYALECLKKYGMESSDPVDTPMVEKSKLDEDPQRKAVDPTYYRGMVGTLKYLTANRPDLTFIVCMCVWYQAKPTEKHLHAIKKIFKYLRGTINRGLWYPKDSSIALTTYADADHAEKELNFLSTSWECEVLRRISCNNWQMKLKNSVSVHKSSIRFTINKKKVSLDVDTFIEILHIFPKIPGQRFEDLLLEHEILSFIRDLGHTRDIHYLTDIENEETKKTNKMLYPRFTKVIIDYFMSRDRSILRTNKMFWHTAQHDTMFTTMRCISRHEKTQVYGAILPQHLTSQAMLESKAYKTYYAYASGKKIPKPKYVQKKADSDTSPKKKPDQATKAGYQEKQERFLDVHASGSGDGVDTQSKVLDEQQQKVSGINEGAGVRQEVPDVPKYDSESDEESWTFSQDKDDTDEETDVNDDSEETESDNDGDDLTHPNLSTYKAEDKEEEEEKADDEEVSSDQRVSTPPEYELTEDEEENKEGDDEDMEVVQQQSSSVSLDLVSKFINPSPDTCIDSILNPNNQSQTLVNVLVFVATETPSSDTTIPQPTIPNILPLQKTPGSTKTTNITTMAFLDIPNFAFLFQFDQRLQTNKLREEAQAENQQFLNQVDSTMKTIIKEQVQAQVSELMPKIEKYVTETLGAEVLVRSTNEPLTSYAVATSLLEFKLKKILIDKIEENKSINRSDFQKNLYNEMVESYNSNKDIITSYGDVVTLKRGKDDQDKDEDPSAGSNRGSKRRRSGKEAESSKEPTHKESKSTSSSKGASRSQPKSLGNFANEEERG</sequence>
<organism evidence="3">
    <name type="scientific">Tanacetum cinerariifolium</name>
    <name type="common">Dalmatian daisy</name>
    <name type="synonym">Chrysanthemum cinerariifolium</name>
    <dbReference type="NCBI Taxonomy" id="118510"/>
    <lineage>
        <taxon>Eukaryota</taxon>
        <taxon>Viridiplantae</taxon>
        <taxon>Streptophyta</taxon>
        <taxon>Embryophyta</taxon>
        <taxon>Tracheophyta</taxon>
        <taxon>Spermatophyta</taxon>
        <taxon>Magnoliopsida</taxon>
        <taxon>eudicotyledons</taxon>
        <taxon>Gunneridae</taxon>
        <taxon>Pentapetalae</taxon>
        <taxon>asterids</taxon>
        <taxon>campanulids</taxon>
        <taxon>Asterales</taxon>
        <taxon>Asteraceae</taxon>
        <taxon>Asteroideae</taxon>
        <taxon>Anthemideae</taxon>
        <taxon>Anthemidinae</taxon>
        <taxon>Tanacetum</taxon>
    </lineage>
</organism>
<feature type="compositionally biased region" description="Basic and acidic residues" evidence="1">
    <location>
        <begin position="1373"/>
        <end position="1388"/>
    </location>
</feature>
<dbReference type="InterPro" id="IPR039537">
    <property type="entry name" value="Retrotran_Ty1/copia-like"/>
</dbReference>
<feature type="compositionally biased region" description="Acidic residues" evidence="1">
    <location>
        <begin position="1041"/>
        <end position="1063"/>
    </location>
</feature>
<comment type="caution">
    <text evidence="3">The sequence shown here is derived from an EMBL/GenBank/DDBJ whole genome shotgun (WGS) entry which is preliminary data.</text>
</comment>
<feature type="compositionally biased region" description="Basic and acidic residues" evidence="1">
    <location>
        <begin position="953"/>
        <end position="972"/>
    </location>
</feature>